<comment type="caution">
    <text evidence="1">The sequence shown here is derived from an EMBL/GenBank/DDBJ whole genome shotgun (WGS) entry which is preliminary data.</text>
</comment>
<proteinExistence type="predicted"/>
<dbReference type="Proteomes" id="UP001243375">
    <property type="component" value="Unassembled WGS sequence"/>
</dbReference>
<organism evidence="1 2">
    <name type="scientific">Naganishia vaughanmartiniae</name>
    <dbReference type="NCBI Taxonomy" id="1424756"/>
    <lineage>
        <taxon>Eukaryota</taxon>
        <taxon>Fungi</taxon>
        <taxon>Dikarya</taxon>
        <taxon>Basidiomycota</taxon>
        <taxon>Agaricomycotina</taxon>
        <taxon>Tremellomycetes</taxon>
        <taxon>Filobasidiales</taxon>
        <taxon>Filobasidiaceae</taxon>
        <taxon>Naganishia</taxon>
    </lineage>
</organism>
<reference evidence="1" key="1">
    <citation type="submission" date="2023-04" db="EMBL/GenBank/DDBJ databases">
        <title>Draft Genome sequencing of Naganishia species isolated from polar environments using Oxford Nanopore Technology.</title>
        <authorList>
            <person name="Leo P."/>
            <person name="Venkateswaran K."/>
        </authorList>
    </citation>
    <scope>NUCLEOTIDE SEQUENCE</scope>
    <source>
        <strain evidence="1">MNA-CCFEE 5425</strain>
    </source>
</reference>
<evidence type="ECO:0000313" key="2">
    <source>
        <dbReference type="Proteomes" id="UP001243375"/>
    </source>
</evidence>
<sequence length="116" mass="11823">MGVSVSMSIDARRLTQSGLRQAVAGSPNSSGTSSTPSVTYTSAIAIANSPETKRLSRLLSFVVALNNRDYTSSCIDPKGEGADTPTVSGLILAADASSLECTVAQSDVVEIQGSVA</sequence>
<accession>A0ACC2WK21</accession>
<evidence type="ECO:0000313" key="1">
    <source>
        <dbReference type="EMBL" id="KAJ9112088.1"/>
    </source>
</evidence>
<dbReference type="EMBL" id="JASBWU010000027">
    <property type="protein sequence ID" value="KAJ9112088.1"/>
    <property type="molecule type" value="Genomic_DNA"/>
</dbReference>
<name>A0ACC2WK21_9TREE</name>
<protein>
    <submittedName>
        <fullName evidence="1">Uncharacterized protein</fullName>
    </submittedName>
</protein>
<gene>
    <name evidence="1" type="ORF">QFC22_006387</name>
</gene>
<keyword evidence="2" id="KW-1185">Reference proteome</keyword>